<protein>
    <recommendedName>
        <fullName evidence="3 8">3-oxoacyl-[acyl-carrier-protein] reductase</fullName>
        <ecNumber evidence="3 8">1.1.1.100</ecNumber>
    </recommendedName>
</protein>
<dbReference type="RefSeq" id="WP_188429000.1">
    <property type="nucleotide sequence ID" value="NZ_BMEX01000001.1"/>
</dbReference>
<dbReference type="InterPro" id="IPR057326">
    <property type="entry name" value="KR_dom"/>
</dbReference>
<organism evidence="10 11">
    <name type="scientific">Kroppenstedtia guangzhouensis</name>
    <dbReference type="NCBI Taxonomy" id="1274356"/>
    <lineage>
        <taxon>Bacteria</taxon>
        <taxon>Bacillati</taxon>
        <taxon>Bacillota</taxon>
        <taxon>Bacilli</taxon>
        <taxon>Bacillales</taxon>
        <taxon>Thermoactinomycetaceae</taxon>
        <taxon>Kroppenstedtia</taxon>
    </lineage>
</organism>
<proteinExistence type="inferred from homology"/>
<dbReference type="NCBIfam" id="TIGR01830">
    <property type="entry name" value="3oxo_ACP_reduc"/>
    <property type="match status" value="1"/>
</dbReference>
<evidence type="ECO:0000256" key="8">
    <source>
        <dbReference type="RuleBase" id="RU366074"/>
    </source>
</evidence>
<dbReference type="Pfam" id="PF13561">
    <property type="entry name" value="adh_short_C2"/>
    <property type="match status" value="1"/>
</dbReference>
<dbReference type="Gene3D" id="3.40.50.720">
    <property type="entry name" value="NAD(P)-binding Rossmann-like Domain"/>
    <property type="match status" value="1"/>
</dbReference>
<evidence type="ECO:0000256" key="6">
    <source>
        <dbReference type="ARBA" id="ARBA00023160"/>
    </source>
</evidence>
<dbReference type="NCBIfam" id="NF009464">
    <property type="entry name" value="PRK12824.1"/>
    <property type="match status" value="1"/>
</dbReference>
<dbReference type="SUPFAM" id="SSF51735">
    <property type="entry name" value="NAD(P)-binding Rossmann-fold domains"/>
    <property type="match status" value="1"/>
</dbReference>
<keyword evidence="4 8" id="KW-0276">Fatty acid metabolism</keyword>
<accession>A0ABQ1FYQ6</accession>
<evidence type="ECO:0000256" key="3">
    <source>
        <dbReference type="ARBA" id="ARBA00012948"/>
    </source>
</evidence>
<dbReference type="CDD" id="cd05333">
    <property type="entry name" value="BKR_SDR_c"/>
    <property type="match status" value="1"/>
</dbReference>
<comment type="catalytic activity">
    <reaction evidence="7 8">
        <text>a (3R)-hydroxyacyl-[ACP] + NADP(+) = a 3-oxoacyl-[ACP] + NADPH + H(+)</text>
        <dbReference type="Rhea" id="RHEA:17397"/>
        <dbReference type="Rhea" id="RHEA-COMP:9916"/>
        <dbReference type="Rhea" id="RHEA-COMP:9945"/>
        <dbReference type="ChEBI" id="CHEBI:15378"/>
        <dbReference type="ChEBI" id="CHEBI:57783"/>
        <dbReference type="ChEBI" id="CHEBI:58349"/>
        <dbReference type="ChEBI" id="CHEBI:78776"/>
        <dbReference type="ChEBI" id="CHEBI:78827"/>
        <dbReference type="EC" id="1.1.1.100"/>
    </reaction>
</comment>
<keyword evidence="11" id="KW-1185">Reference proteome</keyword>
<dbReference type="SMART" id="SM00822">
    <property type="entry name" value="PKS_KR"/>
    <property type="match status" value="1"/>
</dbReference>
<dbReference type="NCBIfam" id="NF009466">
    <property type="entry name" value="PRK12826.1-2"/>
    <property type="match status" value="1"/>
</dbReference>
<evidence type="ECO:0000259" key="9">
    <source>
        <dbReference type="SMART" id="SM00822"/>
    </source>
</evidence>
<dbReference type="PROSITE" id="PS00061">
    <property type="entry name" value="ADH_SHORT"/>
    <property type="match status" value="1"/>
</dbReference>
<dbReference type="InterPro" id="IPR002347">
    <property type="entry name" value="SDR_fam"/>
</dbReference>
<dbReference type="InterPro" id="IPR011284">
    <property type="entry name" value="3oxo_ACP_reduc"/>
</dbReference>
<evidence type="ECO:0000256" key="1">
    <source>
        <dbReference type="ARBA" id="ARBA00005194"/>
    </source>
</evidence>
<dbReference type="PANTHER" id="PTHR42879">
    <property type="entry name" value="3-OXOACYL-(ACYL-CARRIER-PROTEIN) REDUCTASE"/>
    <property type="match status" value="1"/>
</dbReference>
<sequence>MLSGKVAMVTGGSRGIGRAVSLSLAEAGADVAVIYAGNRDAAEETADKIRRVSRQADIIQADVSDAGQVDSAVKKILESFGRIDILVNNAGITRDNLMLRMKEEDWDRVVDTNLKGVFLCIKAVTRPMLKKRSGRIINISSVVGISGNPGQANYVAAKAGVIGLTKSAAKELASRGITVNAVAPGFIETDMTAQLGEEVREEMMSQIPLARLGKPEDVAGAVRFLASDAAGYITGQTLHVDGGMVTS</sequence>
<evidence type="ECO:0000256" key="4">
    <source>
        <dbReference type="ARBA" id="ARBA00022832"/>
    </source>
</evidence>
<evidence type="ECO:0000256" key="7">
    <source>
        <dbReference type="ARBA" id="ARBA00048508"/>
    </source>
</evidence>
<keyword evidence="8" id="KW-0443">Lipid metabolism</keyword>
<evidence type="ECO:0000313" key="10">
    <source>
        <dbReference type="EMBL" id="GGA33387.1"/>
    </source>
</evidence>
<dbReference type="Proteomes" id="UP000617979">
    <property type="component" value="Unassembled WGS sequence"/>
</dbReference>
<dbReference type="InterPro" id="IPR020904">
    <property type="entry name" value="Sc_DH/Rdtase_CS"/>
</dbReference>
<keyword evidence="8" id="KW-0444">Lipid biosynthesis</keyword>
<keyword evidence="8" id="KW-0521">NADP</keyword>
<feature type="domain" description="Ketoreductase" evidence="9">
    <location>
        <begin position="5"/>
        <end position="185"/>
    </location>
</feature>
<evidence type="ECO:0000256" key="2">
    <source>
        <dbReference type="ARBA" id="ARBA00006484"/>
    </source>
</evidence>
<dbReference type="PANTHER" id="PTHR42879:SF2">
    <property type="entry name" value="3-OXOACYL-[ACYL-CARRIER-PROTEIN] REDUCTASE FABG"/>
    <property type="match status" value="1"/>
</dbReference>
<keyword evidence="6 8" id="KW-0275">Fatty acid biosynthesis</keyword>
<dbReference type="InterPro" id="IPR036291">
    <property type="entry name" value="NAD(P)-bd_dom_sf"/>
</dbReference>
<dbReference type="InterPro" id="IPR050259">
    <property type="entry name" value="SDR"/>
</dbReference>
<dbReference type="PRINTS" id="PR00080">
    <property type="entry name" value="SDRFAMILY"/>
</dbReference>
<dbReference type="NCBIfam" id="NF004199">
    <property type="entry name" value="PRK05653.1-4"/>
    <property type="match status" value="1"/>
</dbReference>
<reference evidence="11" key="1">
    <citation type="journal article" date="2019" name="Int. J. Syst. Evol. Microbiol.">
        <title>The Global Catalogue of Microorganisms (GCM) 10K type strain sequencing project: providing services to taxonomists for standard genome sequencing and annotation.</title>
        <authorList>
            <consortium name="The Broad Institute Genomics Platform"/>
            <consortium name="The Broad Institute Genome Sequencing Center for Infectious Disease"/>
            <person name="Wu L."/>
            <person name="Ma J."/>
        </authorList>
    </citation>
    <scope>NUCLEOTIDE SEQUENCE [LARGE SCALE GENOMIC DNA]</scope>
    <source>
        <strain evidence="11">CGMCC 1.12404</strain>
    </source>
</reference>
<dbReference type="PRINTS" id="PR00081">
    <property type="entry name" value="GDHRDH"/>
</dbReference>
<name>A0ABQ1FYQ6_9BACL</name>
<dbReference type="NCBIfam" id="NF004200">
    <property type="entry name" value="PRK05653.1-5"/>
    <property type="match status" value="1"/>
</dbReference>
<keyword evidence="5 8" id="KW-0560">Oxidoreductase</keyword>
<comment type="caution">
    <text evidence="10">The sequence shown here is derived from an EMBL/GenBank/DDBJ whole genome shotgun (WGS) entry which is preliminary data.</text>
</comment>
<comment type="similarity">
    <text evidence="2 8">Belongs to the short-chain dehydrogenases/reductases (SDR) family.</text>
</comment>
<gene>
    <name evidence="10" type="primary">fabG</name>
    <name evidence="10" type="ORF">GCM10007416_02640</name>
</gene>
<dbReference type="EC" id="1.1.1.100" evidence="3 8"/>
<evidence type="ECO:0000256" key="5">
    <source>
        <dbReference type="ARBA" id="ARBA00023002"/>
    </source>
</evidence>
<comment type="function">
    <text evidence="8">Catalyzes the NADPH-dependent reduction of beta-ketoacyl-ACP substrates to beta-hydroxyacyl-ACP products, the first reductive step in the elongation cycle of fatty acid biosynthesis.</text>
</comment>
<comment type="subunit">
    <text evidence="8">Homotetramer.</text>
</comment>
<dbReference type="NCBIfam" id="NF004197">
    <property type="entry name" value="PRK05653.1-1"/>
    <property type="match status" value="1"/>
</dbReference>
<dbReference type="NCBIfam" id="NF005559">
    <property type="entry name" value="PRK07231.1"/>
    <property type="match status" value="1"/>
</dbReference>
<evidence type="ECO:0000313" key="11">
    <source>
        <dbReference type="Proteomes" id="UP000617979"/>
    </source>
</evidence>
<dbReference type="EMBL" id="BMEX01000001">
    <property type="protein sequence ID" value="GGA33387.1"/>
    <property type="molecule type" value="Genomic_DNA"/>
</dbReference>
<comment type="pathway">
    <text evidence="1 8">Lipid metabolism; fatty acid biosynthesis.</text>
</comment>